<evidence type="ECO:0000313" key="11">
    <source>
        <dbReference type="EMBL" id="CAL1286984.1"/>
    </source>
</evidence>
<dbReference type="GO" id="GO:0030148">
    <property type="term" value="P:sphingolipid biosynthetic process"/>
    <property type="evidence" value="ECO:0007669"/>
    <property type="project" value="TreeGrafter"/>
</dbReference>
<keyword evidence="12" id="KW-1185">Reference proteome</keyword>
<comment type="caution">
    <text evidence="10">Lacks conserved residue(s) required for the propagation of feature annotation.</text>
</comment>
<keyword evidence="5 10" id="KW-0276">Fatty acid metabolism</keyword>
<keyword evidence="3 10" id="KW-0808">Transferase</keyword>
<evidence type="ECO:0000256" key="9">
    <source>
        <dbReference type="ARBA" id="ARBA00023160"/>
    </source>
</evidence>
<dbReference type="InterPro" id="IPR002076">
    <property type="entry name" value="ELO_fam"/>
</dbReference>
<dbReference type="AlphaFoldDB" id="A0AAV2AVE2"/>
<feature type="transmembrane region" description="Helical" evidence="10">
    <location>
        <begin position="80"/>
        <end position="96"/>
    </location>
</feature>
<name>A0AAV2AVE2_9ARAC</name>
<evidence type="ECO:0000256" key="8">
    <source>
        <dbReference type="ARBA" id="ARBA00023136"/>
    </source>
</evidence>
<keyword evidence="2 10" id="KW-0444">Lipid biosynthesis</keyword>
<dbReference type="GO" id="GO:0009922">
    <property type="term" value="F:fatty acid elongase activity"/>
    <property type="evidence" value="ECO:0007669"/>
    <property type="project" value="UniProtKB-EC"/>
</dbReference>
<evidence type="ECO:0000256" key="10">
    <source>
        <dbReference type="RuleBase" id="RU361115"/>
    </source>
</evidence>
<dbReference type="GO" id="GO:0042761">
    <property type="term" value="P:very long-chain fatty acid biosynthetic process"/>
    <property type="evidence" value="ECO:0007669"/>
    <property type="project" value="TreeGrafter"/>
</dbReference>
<comment type="similarity">
    <text evidence="10">Belongs to the ELO family.</text>
</comment>
<evidence type="ECO:0000256" key="7">
    <source>
        <dbReference type="ARBA" id="ARBA00023098"/>
    </source>
</evidence>
<proteinExistence type="inferred from homology"/>
<dbReference type="GO" id="GO:0034626">
    <property type="term" value="P:fatty acid elongation, polyunsaturated fatty acid"/>
    <property type="evidence" value="ECO:0007669"/>
    <property type="project" value="TreeGrafter"/>
</dbReference>
<dbReference type="GO" id="GO:0005789">
    <property type="term" value="C:endoplasmic reticulum membrane"/>
    <property type="evidence" value="ECO:0007669"/>
    <property type="project" value="TreeGrafter"/>
</dbReference>
<comment type="catalytic activity">
    <reaction evidence="10">
        <text>a very-long-chain acyl-CoA + malonyl-CoA + H(+) = a very-long-chain 3-oxoacyl-CoA + CO2 + CoA</text>
        <dbReference type="Rhea" id="RHEA:32727"/>
        <dbReference type="ChEBI" id="CHEBI:15378"/>
        <dbReference type="ChEBI" id="CHEBI:16526"/>
        <dbReference type="ChEBI" id="CHEBI:57287"/>
        <dbReference type="ChEBI" id="CHEBI:57384"/>
        <dbReference type="ChEBI" id="CHEBI:90725"/>
        <dbReference type="ChEBI" id="CHEBI:90736"/>
        <dbReference type="EC" id="2.3.1.199"/>
    </reaction>
</comment>
<reference evidence="11 12" key="1">
    <citation type="submission" date="2024-04" db="EMBL/GenBank/DDBJ databases">
        <authorList>
            <person name="Rising A."/>
            <person name="Reimegard J."/>
            <person name="Sonavane S."/>
            <person name="Akerstrom W."/>
            <person name="Nylinder S."/>
            <person name="Hedman E."/>
            <person name="Kallberg Y."/>
        </authorList>
    </citation>
    <scope>NUCLEOTIDE SEQUENCE [LARGE SCALE GENOMIC DNA]</scope>
</reference>
<dbReference type="PANTHER" id="PTHR11157:SF21">
    <property type="entry name" value="ELONGATION OF VERY LONG CHAIN FATTY ACIDS PROTEIN"/>
    <property type="match status" value="1"/>
</dbReference>
<keyword evidence="9 10" id="KW-0275">Fatty acid biosynthesis</keyword>
<comment type="subcellular location">
    <subcellularLocation>
        <location evidence="1">Membrane</location>
        <topology evidence="1">Multi-pass membrane protein</topology>
    </subcellularLocation>
</comment>
<dbReference type="PROSITE" id="PS01188">
    <property type="entry name" value="ELO"/>
    <property type="match status" value="1"/>
</dbReference>
<evidence type="ECO:0000256" key="4">
    <source>
        <dbReference type="ARBA" id="ARBA00022692"/>
    </source>
</evidence>
<keyword evidence="8 10" id="KW-0472">Membrane</keyword>
<evidence type="ECO:0000256" key="6">
    <source>
        <dbReference type="ARBA" id="ARBA00022989"/>
    </source>
</evidence>
<protein>
    <recommendedName>
        <fullName evidence="10">Elongation of very long chain fatty acids protein</fullName>
        <ecNumber evidence="10">2.3.1.199</ecNumber>
    </recommendedName>
    <alternativeName>
        <fullName evidence="10">Very-long-chain 3-oxoacyl-CoA synthase</fullName>
    </alternativeName>
</protein>
<keyword evidence="7 10" id="KW-0443">Lipid metabolism</keyword>
<feature type="transmembrane region" description="Helical" evidence="10">
    <location>
        <begin position="54"/>
        <end position="74"/>
    </location>
</feature>
<dbReference type="EC" id="2.3.1.199" evidence="10"/>
<dbReference type="GO" id="GO:0034625">
    <property type="term" value="P:fatty acid elongation, monounsaturated fatty acid"/>
    <property type="evidence" value="ECO:0007669"/>
    <property type="project" value="TreeGrafter"/>
</dbReference>
<dbReference type="Pfam" id="PF01151">
    <property type="entry name" value="ELO"/>
    <property type="match status" value="2"/>
</dbReference>
<feature type="transmembrane region" description="Helical" evidence="10">
    <location>
        <begin position="21"/>
        <end position="42"/>
    </location>
</feature>
<evidence type="ECO:0000256" key="3">
    <source>
        <dbReference type="ARBA" id="ARBA00022679"/>
    </source>
</evidence>
<evidence type="ECO:0000256" key="2">
    <source>
        <dbReference type="ARBA" id="ARBA00022516"/>
    </source>
</evidence>
<comment type="caution">
    <text evidence="11">The sequence shown here is derived from an EMBL/GenBank/DDBJ whole genome shotgun (WGS) entry which is preliminary data.</text>
</comment>
<dbReference type="GO" id="GO:0019367">
    <property type="term" value="P:fatty acid elongation, saturated fatty acid"/>
    <property type="evidence" value="ECO:0007669"/>
    <property type="project" value="TreeGrafter"/>
</dbReference>
<dbReference type="Proteomes" id="UP001497382">
    <property type="component" value="Unassembled WGS sequence"/>
</dbReference>
<sequence>MTNISIPYAGFFDKFLINYPLVSYSIVILYVLFVKWIGPAIMRKRKPYSLQKVLIAYNFIQALANLSIFSSMLLNPGYNLYILKFVDLLDTVFFVLRKKQNQVSFLHVFHHAGMCLLFTWGFQKLHLIVSIYSLV</sequence>
<evidence type="ECO:0000313" key="12">
    <source>
        <dbReference type="Proteomes" id="UP001497382"/>
    </source>
</evidence>
<feature type="transmembrane region" description="Helical" evidence="10">
    <location>
        <begin position="108"/>
        <end position="132"/>
    </location>
</feature>
<keyword evidence="4 10" id="KW-0812">Transmembrane</keyword>
<accession>A0AAV2AVE2</accession>
<dbReference type="InterPro" id="IPR030457">
    <property type="entry name" value="ELO_CS"/>
</dbReference>
<gene>
    <name evidence="11" type="ORF">LARSCL_LOCUS14557</name>
</gene>
<evidence type="ECO:0000256" key="5">
    <source>
        <dbReference type="ARBA" id="ARBA00022832"/>
    </source>
</evidence>
<dbReference type="PANTHER" id="PTHR11157">
    <property type="entry name" value="FATTY ACID ACYL TRANSFERASE-RELATED"/>
    <property type="match status" value="1"/>
</dbReference>
<dbReference type="EMBL" id="CAXIEN010000211">
    <property type="protein sequence ID" value="CAL1286984.1"/>
    <property type="molecule type" value="Genomic_DNA"/>
</dbReference>
<keyword evidence="6 10" id="KW-1133">Transmembrane helix</keyword>
<evidence type="ECO:0000256" key="1">
    <source>
        <dbReference type="ARBA" id="ARBA00004141"/>
    </source>
</evidence>
<organism evidence="11 12">
    <name type="scientific">Larinioides sclopetarius</name>
    <dbReference type="NCBI Taxonomy" id="280406"/>
    <lineage>
        <taxon>Eukaryota</taxon>
        <taxon>Metazoa</taxon>
        <taxon>Ecdysozoa</taxon>
        <taxon>Arthropoda</taxon>
        <taxon>Chelicerata</taxon>
        <taxon>Arachnida</taxon>
        <taxon>Araneae</taxon>
        <taxon>Araneomorphae</taxon>
        <taxon>Entelegynae</taxon>
        <taxon>Araneoidea</taxon>
        <taxon>Araneidae</taxon>
        <taxon>Larinioides</taxon>
    </lineage>
</organism>